<dbReference type="InterPro" id="IPR032675">
    <property type="entry name" value="LRR_dom_sf"/>
</dbReference>
<comment type="caution">
    <text evidence="2">The sequence shown here is derived from an EMBL/GenBank/DDBJ whole genome shotgun (WGS) entry which is preliminary data.</text>
</comment>
<evidence type="ECO:0008006" key="4">
    <source>
        <dbReference type="Google" id="ProtNLM"/>
    </source>
</evidence>
<dbReference type="AlphaFoldDB" id="A0AAD4DLW7"/>
<evidence type="ECO:0000313" key="3">
    <source>
        <dbReference type="Proteomes" id="UP001194580"/>
    </source>
</evidence>
<gene>
    <name evidence="2" type="ORF">BGZ95_002762</name>
</gene>
<dbReference type="EMBL" id="JAAAIL010000016">
    <property type="protein sequence ID" value="KAG0281520.1"/>
    <property type="molecule type" value="Genomic_DNA"/>
</dbReference>
<reference evidence="2" key="1">
    <citation type="journal article" date="2020" name="Fungal Divers.">
        <title>Resolving the Mortierellaceae phylogeny through synthesis of multi-gene phylogenetics and phylogenomics.</title>
        <authorList>
            <person name="Vandepol N."/>
            <person name="Liber J."/>
            <person name="Desiro A."/>
            <person name="Na H."/>
            <person name="Kennedy M."/>
            <person name="Barry K."/>
            <person name="Grigoriev I.V."/>
            <person name="Miller A.N."/>
            <person name="O'Donnell K."/>
            <person name="Stajich J.E."/>
            <person name="Bonito G."/>
        </authorList>
    </citation>
    <scope>NUCLEOTIDE SEQUENCE</scope>
    <source>
        <strain evidence="2">NRRL 28262</strain>
    </source>
</reference>
<evidence type="ECO:0000313" key="2">
    <source>
        <dbReference type="EMBL" id="KAG0281520.1"/>
    </source>
</evidence>
<proteinExistence type="predicted"/>
<dbReference type="Gene3D" id="3.80.10.10">
    <property type="entry name" value="Ribonuclease Inhibitor"/>
    <property type="match status" value="1"/>
</dbReference>
<dbReference type="Proteomes" id="UP001194580">
    <property type="component" value="Unassembled WGS sequence"/>
</dbReference>
<dbReference type="SUPFAM" id="SSF52047">
    <property type="entry name" value="RNI-like"/>
    <property type="match status" value="1"/>
</dbReference>
<feature type="region of interest" description="Disordered" evidence="1">
    <location>
        <begin position="116"/>
        <end position="140"/>
    </location>
</feature>
<name>A0AAD4DLW7_9FUNG</name>
<accession>A0AAD4DLW7</accession>
<evidence type="ECO:0000256" key="1">
    <source>
        <dbReference type="SAM" id="MobiDB-lite"/>
    </source>
</evidence>
<organism evidence="2 3">
    <name type="scientific">Linnemannia exigua</name>
    <dbReference type="NCBI Taxonomy" id="604196"/>
    <lineage>
        <taxon>Eukaryota</taxon>
        <taxon>Fungi</taxon>
        <taxon>Fungi incertae sedis</taxon>
        <taxon>Mucoromycota</taxon>
        <taxon>Mortierellomycotina</taxon>
        <taxon>Mortierellomycetes</taxon>
        <taxon>Mortierellales</taxon>
        <taxon>Mortierellaceae</taxon>
        <taxon>Linnemannia</taxon>
    </lineage>
</organism>
<protein>
    <recommendedName>
        <fullName evidence="4">F-box domain-containing protein</fullName>
    </recommendedName>
</protein>
<keyword evidence="3" id="KW-1185">Reference proteome</keyword>
<sequence length="735" mass="82448">MATDAICIFDLPELTQLIALHLPLGGLNKCVRVSKTWHATFIRHLWRTFNEETSLATPHSYWALAISRAIQGHQYHPEPDLEWYKDVYRRHAKYIRHLTFHQPVILDACLENAFRPSSSTSPTIPKDDDDKFTEESSTLGTATVAPTAARSIVVGQSLLTNLESLTINVTRQSLAIYFPEAFATAQNPSGTANEFGSTATFSFDNNINNEVTNDHEAKAMLTTPDEDPEQPFIDACQRLILSNPTLRTLKCVHHPKILQGLQSQPTGKKALLSLKNLSVASLDGRIPALLPPNVTNLTMTCVAGFLSSFPSNNDSSNPLDFVHEGLETLDVTNIKSASHLQTLLTQVPSLKTLSLGCMVLQYGFGSGLFGTPPPPPPTILWPPSCITVLKCHQSRGSFSQAHNFEGIFRAFPQLVEYHDNILCPVVATQLVHHCPLLEVVHIRQDPIQIDGLSLPYQPGFPPRMTPRRFGEQVQLNDIASVLLTSLPRLRVLDVPFEVVNAGRILEKPWVCLDLEELSCRLVEVPYLTKEQEERVHGIYHRDTDQQPRTDEEERLIELNERCISTRRLIMTQLSKMTSLKSLSLSPDLKIRNELFEQRTGATLVYKSERDGRSYIRYNDVLPDTPHFRLDSGFEQLASLKQLEYLGFESMDHRMDTAEIEWMAQQFPKLKEMRGLSTENYVGMEPDPKNDALVALMRRLRPDVIQGQSFGGYATIGTGFGFGFSAFGTSSGNLFR</sequence>